<protein>
    <submittedName>
        <fullName evidence="1">Uncharacterized protein</fullName>
    </submittedName>
</protein>
<gene>
    <name evidence="1" type="ORF">DI563_11020</name>
</gene>
<sequence>MDSEDAEVLGSLLASGWRLHLVKNYRRGTDTPTLSHRAYGSIALARAIMQATESQHVIQRGPSGSLDCRRSQMELRHAGRRIGWASKINGSGARTAPDA</sequence>
<name>A0A2W5QEJ4_VARPD</name>
<dbReference type="Proteomes" id="UP000249135">
    <property type="component" value="Unassembled WGS sequence"/>
</dbReference>
<proteinExistence type="predicted"/>
<dbReference type="EMBL" id="QFPP01000108">
    <property type="protein sequence ID" value="PZQ74909.1"/>
    <property type="molecule type" value="Genomic_DNA"/>
</dbReference>
<dbReference type="AlphaFoldDB" id="A0A2W5QEJ4"/>
<evidence type="ECO:0000313" key="2">
    <source>
        <dbReference type="Proteomes" id="UP000249135"/>
    </source>
</evidence>
<comment type="caution">
    <text evidence="1">The sequence shown here is derived from an EMBL/GenBank/DDBJ whole genome shotgun (WGS) entry which is preliminary data.</text>
</comment>
<accession>A0A2W5QEJ4</accession>
<reference evidence="1 2" key="1">
    <citation type="submission" date="2017-08" db="EMBL/GenBank/DDBJ databases">
        <title>Infants hospitalized years apart are colonized by the same room-sourced microbial strains.</title>
        <authorList>
            <person name="Brooks B."/>
            <person name="Olm M.R."/>
            <person name="Firek B.A."/>
            <person name="Baker R."/>
            <person name="Thomas B.C."/>
            <person name="Morowitz M.J."/>
            <person name="Banfield J.F."/>
        </authorList>
    </citation>
    <scope>NUCLEOTIDE SEQUENCE [LARGE SCALE GENOMIC DNA]</scope>
    <source>
        <strain evidence="1">S2_005_003_R2_41</strain>
    </source>
</reference>
<evidence type="ECO:0000313" key="1">
    <source>
        <dbReference type="EMBL" id="PZQ74909.1"/>
    </source>
</evidence>
<organism evidence="1 2">
    <name type="scientific">Variovorax paradoxus</name>
    <dbReference type="NCBI Taxonomy" id="34073"/>
    <lineage>
        <taxon>Bacteria</taxon>
        <taxon>Pseudomonadati</taxon>
        <taxon>Pseudomonadota</taxon>
        <taxon>Betaproteobacteria</taxon>
        <taxon>Burkholderiales</taxon>
        <taxon>Comamonadaceae</taxon>
        <taxon>Variovorax</taxon>
    </lineage>
</organism>